<accession>A0A1Z3CGH2</accession>
<dbReference type="Proteomes" id="UP000196759">
    <property type="component" value="Chromosome"/>
</dbReference>
<keyword evidence="2" id="KW-1185">Reference proteome</keyword>
<proteinExistence type="predicted"/>
<gene>
    <name evidence="1" type="ORF">CBG50_00945</name>
</gene>
<organism evidence="1 2">
    <name type="scientific">Fusobacterium nucleatum subsp. polymorphum</name>
    <name type="common">Fusobacterium polymorphum</name>
    <dbReference type="NCBI Taxonomy" id="76857"/>
    <lineage>
        <taxon>Bacteria</taxon>
        <taxon>Fusobacteriati</taxon>
        <taxon>Fusobacteriota</taxon>
        <taxon>Fusobacteriia</taxon>
        <taxon>Fusobacteriales</taxon>
        <taxon>Fusobacteriaceae</taxon>
        <taxon>Fusobacterium</taxon>
    </lineage>
</organism>
<evidence type="ECO:0000313" key="1">
    <source>
        <dbReference type="EMBL" id="ASC02002.1"/>
    </source>
</evidence>
<reference evidence="1 2" key="1">
    <citation type="submission" date="2017-06" db="EMBL/GenBank/DDBJ databases">
        <title>Draft genome sequence of Fusobacterium nucleatum subsp. polymorphum KCOM 1260 (=ChDC F218).</title>
        <authorList>
            <person name="Kook J.-K."/>
            <person name="Park S.-N."/>
            <person name="Lim Y.K."/>
            <person name="Roh H."/>
        </authorList>
    </citation>
    <scope>NUCLEOTIDE SEQUENCE [LARGE SCALE GENOMIC DNA]</scope>
    <source>
        <strain evidence="2">KCOM 1260 (ChDC F218)</strain>
    </source>
</reference>
<protein>
    <submittedName>
        <fullName evidence="1">Uncharacterized protein</fullName>
    </submittedName>
</protein>
<name>A0A1Z3CGH2_FUSNP</name>
<dbReference type="RefSeq" id="WP_088336641.1">
    <property type="nucleotide sequence ID" value="NZ_CP021934.1"/>
</dbReference>
<dbReference type="AlphaFoldDB" id="A0A1Z3CGH2"/>
<evidence type="ECO:0000313" key="2">
    <source>
        <dbReference type="Proteomes" id="UP000196759"/>
    </source>
</evidence>
<dbReference type="EMBL" id="CP021934">
    <property type="protein sequence ID" value="ASC02002.1"/>
    <property type="molecule type" value="Genomic_DNA"/>
</dbReference>
<sequence>MVLIISDTKGSGNGQRLIITGHKSIGSIRSNSKGTHEMVYKVVSGNFKDINNNPLPGKIKVLEGKSEEYHIRGNTPEKAELIFVEKKEKISEI</sequence>